<evidence type="ECO:0008006" key="3">
    <source>
        <dbReference type="Google" id="ProtNLM"/>
    </source>
</evidence>
<proteinExistence type="predicted"/>
<dbReference type="EMBL" id="MZ803112">
    <property type="protein sequence ID" value="UAW01088.1"/>
    <property type="molecule type" value="Genomic_DNA"/>
</dbReference>
<evidence type="ECO:0000313" key="1">
    <source>
        <dbReference type="EMBL" id="UAW01088.1"/>
    </source>
</evidence>
<protein>
    <recommendedName>
        <fullName evidence="3">Internal virion protein</fullName>
    </recommendedName>
</protein>
<gene>
    <name evidence="1" type="ORF">STIP28_46</name>
</gene>
<name>A0AAE8XFQ1_9CAUD</name>
<keyword evidence="2" id="KW-1185">Reference proteome</keyword>
<organism evidence="1 2">
    <name type="scientific">Synechococcus T7-like virus S-TIP28</name>
    <dbReference type="NCBI Taxonomy" id="1332140"/>
    <lineage>
        <taxon>Viruses</taxon>
        <taxon>Duplodnaviria</taxon>
        <taxon>Heunggongvirae</taxon>
        <taxon>Uroviricota</taxon>
        <taxon>Caudoviricetes</taxon>
        <taxon>Autographivirales</taxon>
        <taxon>Autographivirales incertae sedis</taxon>
        <taxon>Tiranvirus</taxon>
        <taxon>Tiranvirus STIP28</taxon>
    </lineage>
</organism>
<reference evidence="1" key="1">
    <citation type="submission" date="2021-08" db="EMBL/GenBank/DDBJ databases">
        <authorList>
            <person name="Shitrit D."/>
            <person name="Kirzner S."/>
            <person name="Dekel-Bird N.P."/>
            <person name="Avrani S."/>
            <person name="Sabehi G."/>
            <person name="Perkarsky I."/>
            <person name="Peleg M."/>
            <person name="Tahan R."/>
            <person name="Kondratyeva K."/>
            <person name="Lindell D."/>
        </authorList>
    </citation>
    <scope>NUCLEOTIDE SEQUENCE</scope>
</reference>
<evidence type="ECO:0000313" key="2">
    <source>
        <dbReference type="Proteomes" id="UP000828768"/>
    </source>
</evidence>
<dbReference type="Proteomes" id="UP000828768">
    <property type="component" value="Segment"/>
</dbReference>
<accession>A0AAE8XFQ1</accession>
<sequence>MDLQYQQAQQQALQQNRSIQAQHQGQIRQEIAANQAYQQQLQNNNNAVNKSYVQEQAKLNEAKAKAAFQSQANYAKAVGAQGKILASGATGQSVGLLALDAERQQGFATAEQNATLRSAEAQSAIGMDIASEQAKSANNQAYSRLPAPTQAPVFADKPVGIGKDLGLGIPAYDWSNG</sequence>